<feature type="compositionally biased region" description="Low complexity" evidence="4">
    <location>
        <begin position="686"/>
        <end position="707"/>
    </location>
</feature>
<dbReference type="Proteomes" id="UP000217199">
    <property type="component" value="Unassembled WGS sequence"/>
</dbReference>
<evidence type="ECO:0000256" key="4">
    <source>
        <dbReference type="SAM" id="MobiDB-lite"/>
    </source>
</evidence>
<comment type="subcellular location">
    <subcellularLocation>
        <location evidence="1">Nucleus</location>
    </subcellularLocation>
</comment>
<dbReference type="PROSITE" id="PS00463">
    <property type="entry name" value="ZN2_CY6_FUNGAL_1"/>
    <property type="match status" value="1"/>
</dbReference>
<dbReference type="GO" id="GO:0008270">
    <property type="term" value="F:zinc ion binding"/>
    <property type="evidence" value="ECO:0007669"/>
    <property type="project" value="InterPro"/>
</dbReference>
<dbReference type="AlphaFoldDB" id="A0A286UKF6"/>
<evidence type="ECO:0000256" key="2">
    <source>
        <dbReference type="ARBA" id="ARBA00022723"/>
    </source>
</evidence>
<dbReference type="CDD" id="cd12148">
    <property type="entry name" value="fungal_TF_MHR"/>
    <property type="match status" value="1"/>
</dbReference>
<evidence type="ECO:0000259" key="6">
    <source>
        <dbReference type="PROSITE" id="PS51379"/>
    </source>
</evidence>
<accession>A0A286UKF6</accession>
<gene>
    <name evidence="7" type="ORF">PNOK_0498200</name>
</gene>
<dbReference type="InterPro" id="IPR001138">
    <property type="entry name" value="Zn2Cys6_DnaBD"/>
</dbReference>
<evidence type="ECO:0000256" key="1">
    <source>
        <dbReference type="ARBA" id="ARBA00004123"/>
    </source>
</evidence>
<dbReference type="PROSITE" id="PS51379">
    <property type="entry name" value="4FE4S_FER_2"/>
    <property type="match status" value="1"/>
</dbReference>
<dbReference type="GO" id="GO:0003677">
    <property type="term" value="F:DNA binding"/>
    <property type="evidence" value="ECO:0007669"/>
    <property type="project" value="InterPro"/>
</dbReference>
<dbReference type="GO" id="GO:0005634">
    <property type="term" value="C:nucleus"/>
    <property type="evidence" value="ECO:0007669"/>
    <property type="project" value="UniProtKB-SubCell"/>
</dbReference>
<evidence type="ECO:0000313" key="7">
    <source>
        <dbReference type="EMBL" id="PAV20048.1"/>
    </source>
</evidence>
<dbReference type="Gene3D" id="4.10.240.10">
    <property type="entry name" value="Zn(2)-C6 fungal-type DNA-binding domain"/>
    <property type="match status" value="1"/>
</dbReference>
<feature type="domain" description="Zn(2)-C6 fungal-type" evidence="5">
    <location>
        <begin position="26"/>
        <end position="55"/>
    </location>
</feature>
<dbReference type="OrthoDB" id="424974at2759"/>
<dbReference type="InParanoid" id="A0A286UKF6"/>
<reference evidence="7 8" key="1">
    <citation type="journal article" date="2017" name="Mol. Ecol.">
        <title>Comparative and population genomic landscape of Phellinus noxius: A hypervariable fungus causing root rot in trees.</title>
        <authorList>
            <person name="Chung C.L."/>
            <person name="Lee T.J."/>
            <person name="Akiba M."/>
            <person name="Lee H.H."/>
            <person name="Kuo T.H."/>
            <person name="Liu D."/>
            <person name="Ke H.M."/>
            <person name="Yokoi T."/>
            <person name="Roa M.B."/>
            <person name="Lu M.J."/>
            <person name="Chang Y.Y."/>
            <person name="Ann P.J."/>
            <person name="Tsai J.N."/>
            <person name="Chen C.Y."/>
            <person name="Tzean S.S."/>
            <person name="Ota Y."/>
            <person name="Hattori T."/>
            <person name="Sahashi N."/>
            <person name="Liou R.F."/>
            <person name="Kikuchi T."/>
            <person name="Tsai I.J."/>
        </authorList>
    </citation>
    <scope>NUCLEOTIDE SEQUENCE [LARGE SCALE GENOMIC DNA]</scope>
    <source>
        <strain evidence="7 8">FFPRI411160</strain>
    </source>
</reference>
<dbReference type="SUPFAM" id="SSF57701">
    <property type="entry name" value="Zn2/Cys6 DNA-binding domain"/>
    <property type="match status" value="1"/>
</dbReference>
<dbReference type="PROSITE" id="PS50048">
    <property type="entry name" value="ZN2_CY6_FUNGAL_2"/>
    <property type="match status" value="1"/>
</dbReference>
<dbReference type="CDD" id="cd00067">
    <property type="entry name" value="GAL4"/>
    <property type="match status" value="1"/>
</dbReference>
<keyword evidence="8" id="KW-1185">Reference proteome</keyword>
<keyword evidence="3" id="KW-0539">Nucleus</keyword>
<organism evidence="7 8">
    <name type="scientific">Pyrrhoderma noxium</name>
    <dbReference type="NCBI Taxonomy" id="2282107"/>
    <lineage>
        <taxon>Eukaryota</taxon>
        <taxon>Fungi</taxon>
        <taxon>Dikarya</taxon>
        <taxon>Basidiomycota</taxon>
        <taxon>Agaricomycotina</taxon>
        <taxon>Agaricomycetes</taxon>
        <taxon>Hymenochaetales</taxon>
        <taxon>Hymenochaetaceae</taxon>
        <taxon>Pyrrhoderma</taxon>
    </lineage>
</organism>
<dbReference type="Pfam" id="PF00172">
    <property type="entry name" value="Zn_clus"/>
    <property type="match status" value="1"/>
</dbReference>
<feature type="domain" description="4Fe-4S ferredoxin-type" evidence="6">
    <location>
        <begin position="33"/>
        <end position="65"/>
    </location>
</feature>
<evidence type="ECO:0000313" key="8">
    <source>
        <dbReference type="Proteomes" id="UP000217199"/>
    </source>
</evidence>
<proteinExistence type="predicted"/>
<dbReference type="GO" id="GO:0000981">
    <property type="term" value="F:DNA-binding transcription factor activity, RNA polymerase II-specific"/>
    <property type="evidence" value="ECO:0007669"/>
    <property type="project" value="InterPro"/>
</dbReference>
<dbReference type="PANTHER" id="PTHR31001">
    <property type="entry name" value="UNCHARACTERIZED TRANSCRIPTIONAL REGULATORY PROTEIN"/>
    <property type="match status" value="1"/>
</dbReference>
<comment type="caution">
    <text evidence="7">The sequence shown here is derived from an EMBL/GenBank/DDBJ whole genome shotgun (WGS) entry which is preliminary data.</text>
</comment>
<dbReference type="SMART" id="SM00066">
    <property type="entry name" value="GAL4"/>
    <property type="match status" value="1"/>
</dbReference>
<dbReference type="InterPro" id="IPR050613">
    <property type="entry name" value="Sec_Metabolite_Reg"/>
</dbReference>
<evidence type="ECO:0000256" key="3">
    <source>
        <dbReference type="ARBA" id="ARBA00023242"/>
    </source>
</evidence>
<name>A0A286UKF6_9AGAM</name>
<evidence type="ECO:0000259" key="5">
    <source>
        <dbReference type="PROSITE" id="PS50048"/>
    </source>
</evidence>
<dbReference type="STRING" id="2282107.A0A286UKF6"/>
<protein>
    <recommendedName>
        <fullName evidence="9">Zn(2)-C6 fungal-type domain-containing protein</fullName>
    </recommendedName>
</protein>
<dbReference type="PANTHER" id="PTHR31001:SF56">
    <property type="entry name" value="ZN(2)-C6 FUNGAL-TYPE DOMAIN-CONTAINING PROTEIN"/>
    <property type="match status" value="1"/>
</dbReference>
<dbReference type="GO" id="GO:0006351">
    <property type="term" value="P:DNA-templated transcription"/>
    <property type="evidence" value="ECO:0007669"/>
    <property type="project" value="InterPro"/>
</dbReference>
<sequence>MSALRSYNDEAVGSVARNKKRSTALSCAECRRLKLRCDRKFPCSACVKRGCSQICPEGSLTTGKGNRFVLANTESLHEKISELSHRVRSLEDALSVAHSTLHNDRHPLLSDELLKIKNPLEREVVAEAPKPPDEEDAIDAVGSLSISSTGRTNFYGQTANAWYLLQNEEGDHSDGEGDNALALPVADVPWLSHAFPFSPSLNQPAAVDLRNTLLANLPDAPTARTLIDCYFLNAAWMYHPVAKEEFDSLVFSRIYPYATSADSPSDNEVDRDAGSRESHRLGLLYIILAVGILVDLSRPSHDPSAIHYYQLAKAALSLDAIMEEPSITAIQALVIMCHYMFLNDVDTQRWTLMGIVVKLAQSIGLHRDSTRWKLSPEETKLRRKLFWEIYVYDSWQSLTYGRPPSLSTSHIDCKMMFDPKSPPEDSWLLFDSWKHRFSSECLSVVHDQIFGARAPSYATVMELDKRVRQYPIPPVLQVPGFGTAPMYNANNETPSSSLTMQRYIVLAIKEVVLLYMHRGFFAKAMTDNSSDPLSGKYGHSVLRAQESSAFFVKLIRSLWIYQQQLAERNWFLFTHVFSCAIVLGSIPVKCPGMTLAKSALRDLDQAYDLFSKLGEKSRAAKVLPILAKLRDRAETSMNEYMRQQKEQGGSFVNPKREPSQDRLPKHEDELETLGGKTRLVTRKTTSPSSASSRGSRSPVSSPPVAHTSPPPITPVSPTSTNSLMSQSQHIQTALYGTNDHSHNLHQSQQTQQQVFSSPIESAGVPAYPHSPEMALFGSGHLLPEQYHLHLHQAQAQEAAHMHTHWGHDSTMMGYPSTSVSNQHNELPQHNYGSGHGMNHLNMNNNIPSHGFEYGTYYDMHNIPQQSNIYSPIQGQVYMAQESVSPQDNDVSGAYAWSNLMEQFGSS</sequence>
<feature type="region of interest" description="Disordered" evidence="4">
    <location>
        <begin position="641"/>
        <end position="727"/>
    </location>
</feature>
<dbReference type="InterPro" id="IPR017896">
    <property type="entry name" value="4Fe4S_Fe-S-bd"/>
</dbReference>
<keyword evidence="2" id="KW-0479">Metal-binding</keyword>
<dbReference type="InterPro" id="IPR036864">
    <property type="entry name" value="Zn2-C6_fun-type_DNA-bd_sf"/>
</dbReference>
<feature type="compositionally biased region" description="Basic and acidic residues" evidence="4">
    <location>
        <begin position="654"/>
        <end position="668"/>
    </location>
</feature>
<evidence type="ECO:0008006" key="9">
    <source>
        <dbReference type="Google" id="ProtNLM"/>
    </source>
</evidence>
<dbReference type="InterPro" id="IPR007219">
    <property type="entry name" value="XnlR_reg_dom"/>
</dbReference>
<dbReference type="EMBL" id="NBII01000004">
    <property type="protein sequence ID" value="PAV20048.1"/>
    <property type="molecule type" value="Genomic_DNA"/>
</dbReference>
<dbReference type="Pfam" id="PF04082">
    <property type="entry name" value="Fungal_trans"/>
    <property type="match status" value="1"/>
</dbReference>
<dbReference type="SMART" id="SM00906">
    <property type="entry name" value="Fungal_trans"/>
    <property type="match status" value="1"/>
</dbReference>